<gene>
    <name evidence="1" type="ORF">BSTOLATCC_MIC32878</name>
</gene>
<reference evidence="1" key="1">
    <citation type="submission" date="2021-09" db="EMBL/GenBank/DDBJ databases">
        <authorList>
            <consortium name="AG Swart"/>
            <person name="Singh M."/>
            <person name="Singh A."/>
            <person name="Seah K."/>
            <person name="Emmerich C."/>
        </authorList>
    </citation>
    <scope>NUCLEOTIDE SEQUENCE</scope>
    <source>
        <strain evidence="1">ATCC30299</strain>
    </source>
</reference>
<evidence type="ECO:0000313" key="1">
    <source>
        <dbReference type="EMBL" id="CAG9322973.1"/>
    </source>
</evidence>
<evidence type="ECO:0000313" key="2">
    <source>
        <dbReference type="Proteomes" id="UP001162131"/>
    </source>
</evidence>
<accession>A0AAU9J9R5</accession>
<dbReference type="AlphaFoldDB" id="A0AAU9J9R5"/>
<protein>
    <submittedName>
        <fullName evidence="1">Uncharacterized protein</fullName>
    </submittedName>
</protein>
<sequence>MISQMNDLVAKNANFRSLGNYLTIQAKVFEDLLGSFIFNSIFDENRHFAIRQLLATEISCIFYCELNTDKLEMILNDLNYAAMVILEGPPKRISNKIV</sequence>
<organism evidence="1 2">
    <name type="scientific">Blepharisma stoltei</name>
    <dbReference type="NCBI Taxonomy" id="1481888"/>
    <lineage>
        <taxon>Eukaryota</taxon>
        <taxon>Sar</taxon>
        <taxon>Alveolata</taxon>
        <taxon>Ciliophora</taxon>
        <taxon>Postciliodesmatophora</taxon>
        <taxon>Heterotrichea</taxon>
        <taxon>Heterotrichida</taxon>
        <taxon>Blepharismidae</taxon>
        <taxon>Blepharisma</taxon>
    </lineage>
</organism>
<proteinExistence type="predicted"/>
<comment type="caution">
    <text evidence="1">The sequence shown here is derived from an EMBL/GenBank/DDBJ whole genome shotgun (WGS) entry which is preliminary data.</text>
</comment>
<name>A0AAU9J9R5_9CILI</name>
<dbReference type="Proteomes" id="UP001162131">
    <property type="component" value="Unassembled WGS sequence"/>
</dbReference>
<dbReference type="EMBL" id="CAJZBQ010000033">
    <property type="protein sequence ID" value="CAG9322973.1"/>
    <property type="molecule type" value="Genomic_DNA"/>
</dbReference>
<keyword evidence="2" id="KW-1185">Reference proteome</keyword>